<gene>
    <name evidence="2" type="ORF">DL89DRAFT_123044</name>
</gene>
<feature type="compositionally biased region" description="Basic and acidic residues" evidence="1">
    <location>
        <begin position="11"/>
        <end position="22"/>
    </location>
</feature>
<reference evidence="2 3" key="1">
    <citation type="submission" date="2016-07" db="EMBL/GenBank/DDBJ databases">
        <title>Pervasive Adenine N6-methylation of Active Genes in Fungi.</title>
        <authorList>
            <consortium name="DOE Joint Genome Institute"/>
            <person name="Mondo S.J."/>
            <person name="Dannebaum R.O."/>
            <person name="Kuo R.C."/>
            <person name="Labutti K."/>
            <person name="Haridas S."/>
            <person name="Kuo A."/>
            <person name="Salamov A."/>
            <person name="Ahrendt S.R."/>
            <person name="Lipzen A."/>
            <person name="Sullivan W."/>
            <person name="Andreopoulos W.B."/>
            <person name="Clum A."/>
            <person name="Lindquist E."/>
            <person name="Daum C."/>
            <person name="Ramamoorthy G.K."/>
            <person name="Gryganskyi A."/>
            <person name="Culley D."/>
            <person name="Magnuson J.K."/>
            <person name="James T.Y."/>
            <person name="O'Malley M.A."/>
            <person name="Stajich J.E."/>
            <person name="Spatafora J.W."/>
            <person name="Visel A."/>
            <person name="Grigoriev I.V."/>
        </authorList>
    </citation>
    <scope>NUCLEOTIDE SEQUENCE [LARGE SCALE GENOMIC DNA]</scope>
    <source>
        <strain evidence="2 3">ATCC 12442</strain>
    </source>
</reference>
<dbReference type="GeneID" id="63799881"/>
<protein>
    <submittedName>
        <fullName evidence="2">Uncharacterized protein</fullName>
    </submittedName>
</protein>
<evidence type="ECO:0000256" key="1">
    <source>
        <dbReference type="SAM" id="MobiDB-lite"/>
    </source>
</evidence>
<proteinExistence type="predicted"/>
<name>A0A1Y1WDJ3_9FUNG</name>
<dbReference type="Proteomes" id="UP000193922">
    <property type="component" value="Unassembled WGS sequence"/>
</dbReference>
<comment type="caution">
    <text evidence="2">The sequence shown here is derived from an EMBL/GenBank/DDBJ whole genome shotgun (WGS) entry which is preliminary data.</text>
</comment>
<dbReference type="RefSeq" id="XP_040744821.1">
    <property type="nucleotide sequence ID" value="XM_040883233.1"/>
</dbReference>
<keyword evidence="3" id="KW-1185">Reference proteome</keyword>
<dbReference type="AlphaFoldDB" id="A0A1Y1WDJ3"/>
<feature type="region of interest" description="Disordered" evidence="1">
    <location>
        <begin position="1"/>
        <end position="22"/>
    </location>
</feature>
<dbReference type="EMBL" id="MCFD01000004">
    <property type="protein sequence ID" value="ORX71306.1"/>
    <property type="molecule type" value="Genomic_DNA"/>
</dbReference>
<organism evidence="2 3">
    <name type="scientific">Linderina pennispora</name>
    <dbReference type="NCBI Taxonomy" id="61395"/>
    <lineage>
        <taxon>Eukaryota</taxon>
        <taxon>Fungi</taxon>
        <taxon>Fungi incertae sedis</taxon>
        <taxon>Zoopagomycota</taxon>
        <taxon>Kickxellomycotina</taxon>
        <taxon>Kickxellomycetes</taxon>
        <taxon>Kickxellales</taxon>
        <taxon>Kickxellaceae</taxon>
        <taxon>Linderina</taxon>
    </lineage>
</organism>
<evidence type="ECO:0000313" key="3">
    <source>
        <dbReference type="Proteomes" id="UP000193922"/>
    </source>
</evidence>
<sequence length="191" mass="20915">MNQRSSVKFPRKQEELTRDTPKVRENYDPQQLMEELKNEVLTEEEQLRILQKLIYQTDADIETVLDVPKVAGCGHPDAKPDLCLPVRDGRARGLWPGTADSAVCQLRDPVAQPDHGDGARRGHTAVCVLHALIAQMGVDHEVDLLGACGQRNRPCDALRKDGIHRVPVVDAACAQSASGRICSAQHAAESA</sequence>
<accession>A0A1Y1WDJ3</accession>
<evidence type="ECO:0000313" key="2">
    <source>
        <dbReference type="EMBL" id="ORX71306.1"/>
    </source>
</evidence>